<evidence type="ECO:0000313" key="4">
    <source>
        <dbReference type="Proteomes" id="UP001458880"/>
    </source>
</evidence>
<accession>A0AAW1JCG3</accession>
<keyword evidence="4" id="KW-1185">Reference proteome</keyword>
<feature type="compositionally biased region" description="Polar residues" evidence="1">
    <location>
        <begin position="225"/>
        <end position="257"/>
    </location>
</feature>
<dbReference type="InterPro" id="IPR005162">
    <property type="entry name" value="Retrotrans_gag_dom"/>
</dbReference>
<proteinExistence type="predicted"/>
<feature type="domain" description="Retrotransposon gag" evidence="2">
    <location>
        <begin position="66"/>
        <end position="145"/>
    </location>
</feature>
<protein>
    <submittedName>
        <fullName evidence="3">Retrotransposon gag protein</fullName>
    </submittedName>
</protein>
<dbReference type="AlphaFoldDB" id="A0AAW1JCG3"/>
<feature type="region of interest" description="Disordered" evidence="1">
    <location>
        <begin position="225"/>
        <end position="262"/>
    </location>
</feature>
<dbReference type="PANTHER" id="PTHR33194">
    <property type="entry name" value="ZINC KNUCKLE DOMAINCONTAINING PROTEIN"/>
    <property type="match status" value="1"/>
</dbReference>
<dbReference type="Pfam" id="PF03732">
    <property type="entry name" value="Retrotrans_gag"/>
    <property type="match status" value="1"/>
</dbReference>
<dbReference type="EMBL" id="JASPKY010000434">
    <property type="protein sequence ID" value="KAK9700599.1"/>
    <property type="molecule type" value="Genomic_DNA"/>
</dbReference>
<evidence type="ECO:0000259" key="2">
    <source>
        <dbReference type="Pfam" id="PF03732"/>
    </source>
</evidence>
<sequence length="311" mass="35662">MLGNTISEIQDMRDPITPKFTRPPRFNPSKTNPVDFLKDYAVAARANSWNDVLQLCYFVNSLENSAARNFAKRNPNATWSETLKGFKSKFIGPNYEDDLNLRLLNRRQSANESLIEYFYAIIDLCDEIDSEMPEASIMRRLPAGMLPYYRHMINISRPNTLSDYERVVDSISETEREGSLYSTEKLKPQPSHKEHSQDVQELLKNMTQEIKSLVLSEVNSTLRTNQRNYGGYNRANSDNTQGQHSRQHPTSSQFSRSRTTDGRPICYRCNKPGHIAAIINQVILQRIVDKMPGASTTMSRSLLSISIWYLP</sequence>
<dbReference type="Proteomes" id="UP001458880">
    <property type="component" value="Unassembled WGS sequence"/>
</dbReference>
<reference evidence="3 4" key="1">
    <citation type="journal article" date="2024" name="BMC Genomics">
        <title>De novo assembly and annotation of Popillia japonica's genome with initial clues to its potential as an invasive pest.</title>
        <authorList>
            <person name="Cucini C."/>
            <person name="Boschi S."/>
            <person name="Funari R."/>
            <person name="Cardaioli E."/>
            <person name="Iannotti N."/>
            <person name="Marturano G."/>
            <person name="Paoli F."/>
            <person name="Bruttini M."/>
            <person name="Carapelli A."/>
            <person name="Frati F."/>
            <person name="Nardi F."/>
        </authorList>
    </citation>
    <scope>NUCLEOTIDE SEQUENCE [LARGE SCALE GENOMIC DNA]</scope>
    <source>
        <strain evidence="3">DMR45628</strain>
    </source>
</reference>
<gene>
    <name evidence="3" type="ORF">QE152_g31137</name>
</gene>
<evidence type="ECO:0000313" key="3">
    <source>
        <dbReference type="EMBL" id="KAK9700599.1"/>
    </source>
</evidence>
<dbReference type="PANTHER" id="PTHR33194:SF4">
    <property type="entry name" value="CCHC-TYPE DOMAIN-CONTAINING PROTEIN"/>
    <property type="match status" value="1"/>
</dbReference>
<feature type="region of interest" description="Disordered" evidence="1">
    <location>
        <begin position="173"/>
        <end position="198"/>
    </location>
</feature>
<name>A0AAW1JCG3_POPJA</name>
<comment type="caution">
    <text evidence="3">The sequence shown here is derived from an EMBL/GenBank/DDBJ whole genome shotgun (WGS) entry which is preliminary data.</text>
</comment>
<organism evidence="3 4">
    <name type="scientific">Popillia japonica</name>
    <name type="common">Japanese beetle</name>
    <dbReference type="NCBI Taxonomy" id="7064"/>
    <lineage>
        <taxon>Eukaryota</taxon>
        <taxon>Metazoa</taxon>
        <taxon>Ecdysozoa</taxon>
        <taxon>Arthropoda</taxon>
        <taxon>Hexapoda</taxon>
        <taxon>Insecta</taxon>
        <taxon>Pterygota</taxon>
        <taxon>Neoptera</taxon>
        <taxon>Endopterygota</taxon>
        <taxon>Coleoptera</taxon>
        <taxon>Polyphaga</taxon>
        <taxon>Scarabaeiformia</taxon>
        <taxon>Scarabaeidae</taxon>
        <taxon>Rutelinae</taxon>
        <taxon>Popillia</taxon>
    </lineage>
</organism>
<evidence type="ECO:0000256" key="1">
    <source>
        <dbReference type="SAM" id="MobiDB-lite"/>
    </source>
</evidence>